<dbReference type="Gene3D" id="1.25.40.10">
    <property type="entry name" value="Tetratricopeptide repeat domain"/>
    <property type="match status" value="3"/>
</dbReference>
<feature type="domain" description="CHAT" evidence="1">
    <location>
        <begin position="742"/>
        <end position="1005"/>
    </location>
</feature>
<name>A0ABR0T5B9_9HYPO</name>
<dbReference type="PANTHER" id="PTHR19959:SF119">
    <property type="entry name" value="FUNGAL LIPASE-LIKE DOMAIN-CONTAINING PROTEIN"/>
    <property type="match status" value="1"/>
</dbReference>
<comment type="caution">
    <text evidence="2">The sequence shown here is derived from an EMBL/GenBank/DDBJ whole genome shotgun (WGS) entry which is preliminary data.</text>
</comment>
<organism evidence="2 3">
    <name type="scientific">Cladobotryum mycophilum</name>
    <dbReference type="NCBI Taxonomy" id="491253"/>
    <lineage>
        <taxon>Eukaryota</taxon>
        <taxon>Fungi</taxon>
        <taxon>Dikarya</taxon>
        <taxon>Ascomycota</taxon>
        <taxon>Pezizomycotina</taxon>
        <taxon>Sordariomycetes</taxon>
        <taxon>Hypocreomycetidae</taxon>
        <taxon>Hypocreales</taxon>
        <taxon>Hypocreaceae</taxon>
        <taxon>Cladobotryum</taxon>
    </lineage>
</organism>
<protein>
    <recommendedName>
        <fullName evidence="1">CHAT domain-containing protein</fullName>
    </recommendedName>
</protein>
<dbReference type="Pfam" id="PF12770">
    <property type="entry name" value="CHAT"/>
    <property type="match status" value="1"/>
</dbReference>
<dbReference type="InterPro" id="IPR011990">
    <property type="entry name" value="TPR-like_helical_dom_sf"/>
</dbReference>
<dbReference type="Proteomes" id="UP001338125">
    <property type="component" value="Unassembled WGS sequence"/>
</dbReference>
<dbReference type="SUPFAM" id="SSF81901">
    <property type="entry name" value="HCP-like"/>
    <property type="match status" value="1"/>
</dbReference>
<gene>
    <name evidence="2" type="ORF">PT974_01525</name>
</gene>
<accession>A0ABR0T5B9</accession>
<reference evidence="2 3" key="1">
    <citation type="submission" date="2024-01" db="EMBL/GenBank/DDBJ databases">
        <title>Complete genome of Cladobotryum mycophilum ATHUM6906.</title>
        <authorList>
            <person name="Christinaki A.C."/>
            <person name="Myridakis A.I."/>
            <person name="Kouvelis V.N."/>
        </authorList>
    </citation>
    <scope>NUCLEOTIDE SEQUENCE [LARGE SCALE GENOMIC DNA]</scope>
    <source>
        <strain evidence="2 3">ATHUM6906</strain>
    </source>
</reference>
<dbReference type="InterPro" id="IPR024983">
    <property type="entry name" value="CHAT_dom"/>
</dbReference>
<keyword evidence="3" id="KW-1185">Reference proteome</keyword>
<dbReference type="Pfam" id="PF13374">
    <property type="entry name" value="TPR_10"/>
    <property type="match status" value="2"/>
</dbReference>
<proteinExistence type="predicted"/>
<evidence type="ECO:0000313" key="3">
    <source>
        <dbReference type="Proteomes" id="UP001338125"/>
    </source>
</evidence>
<dbReference type="EMBL" id="JAVFKD010000001">
    <property type="protein sequence ID" value="KAK5999136.1"/>
    <property type="molecule type" value="Genomic_DNA"/>
</dbReference>
<dbReference type="SUPFAM" id="SSF48452">
    <property type="entry name" value="TPR-like"/>
    <property type="match status" value="1"/>
</dbReference>
<dbReference type="PANTHER" id="PTHR19959">
    <property type="entry name" value="KINESIN LIGHT CHAIN"/>
    <property type="match status" value="1"/>
</dbReference>
<evidence type="ECO:0000313" key="2">
    <source>
        <dbReference type="EMBL" id="KAK5999136.1"/>
    </source>
</evidence>
<evidence type="ECO:0000259" key="1">
    <source>
        <dbReference type="Pfam" id="PF12770"/>
    </source>
</evidence>
<sequence>MDFDTDILQAREAVEKTPSDDPDHPRLLYNLGVSLGDRYSAYGSIPDLEESIRVTQEAVKSTPLSHPNLAGRLSSLGSSIHEQYRRNGKFTDLEEAIRLTQEAVKATPSDHPNWAGRLNGHMVCLHSRYSRTGEMADLDQVIRLARQLVMESSLDSPNRAGLLNNLAVFLGDKYIDTGVTATLSEAIDTFQQAINATPLDDPDRASWLNNLTSYLVQRFSSTGEMSDIDEAIRISRKNIKNARKDDPQLPGWLENLGAYLGIRYVRTGSIADLEESIQLEKQAISMIPRTDSCWAKWSHNLAVRLSDRYSRTGRMADLEEAICVAREAVDVTEPDDRALPARLNNLGIYLLNRYYRTRQVMDLEDAIRITRKAIDATPPEDLRLADWRSSLGNCLSDRYMHMGDNEDIDEAIRVTQESIDGTAPDHPDRAGRFNNLGAHLGKRYVQQGAMVDLEQAIHMTRKAIDAMPPDHPDRAELLSNVGEYLGKRYTHTRGRADLEESQAALIEALNLPASIVSARVHAGRSLLSSPAILDNPPQASTIAKTAMSLMPLLTPRSLQNTDKRHLLSAAVGIASDAAAIALQNNEGPLTAIECLEIGRSVIAEGVFEQHDVSNLERNHPELAASFKDLRDRLDAPSLPGLSELTGVSAETEASWRRDMHQEFTEILNVIRSVGGEFSRFLLPSSEPDILDAAKSGPIIVLNVSPHRCDALMIEPSGIRLLELPRLSPEAIDARVHNLGSLETLEWLWDEIVGPVLTAPGFTSSTTISSQLPRVWWVPTGKLTKFPLHAAGYHLTRTGETALDRVVSSYASCVKSLIRVRQRGRRQQQHSIIAIAMEKTDGQNSLQHASEEVNTVLAVLGSNGMTQRRPLPRKSEVLATFQEACEIFHSAGHGQTHATEPLQSSLLLSDWREAPLTVASLMETDLGSRPPFLAYLSACGTSQVQEEGSLDESIHLANGCQLAGFRHVIGTLWSVNDGFCVDMARLTYEALSREGMQDESVGRGLHYATQRLRDRWVDSEDGREYEKQRQTRAGRSARLIEGEKMKRPLWVPYVHFGS</sequence>